<accession>A0A1S1RJD5</accession>
<evidence type="ECO:0000313" key="10">
    <source>
        <dbReference type="Proteomes" id="UP000179627"/>
    </source>
</evidence>
<dbReference type="Proteomes" id="UP000179627">
    <property type="component" value="Unassembled WGS sequence"/>
</dbReference>
<feature type="region of interest" description="Disordered" evidence="7">
    <location>
        <begin position="312"/>
        <end position="339"/>
    </location>
</feature>
<dbReference type="Gene3D" id="3.40.190.10">
    <property type="entry name" value="Periplasmic binding protein-like II"/>
    <property type="match status" value="2"/>
</dbReference>
<evidence type="ECO:0000256" key="2">
    <source>
        <dbReference type="ARBA" id="ARBA00023015"/>
    </source>
</evidence>
<evidence type="ECO:0000256" key="7">
    <source>
        <dbReference type="SAM" id="MobiDB-lite"/>
    </source>
</evidence>
<reference evidence="10" key="1">
    <citation type="submission" date="2016-07" db="EMBL/GenBank/DDBJ databases">
        <title>Sequence Frankia sp. strain CcI1.17.</title>
        <authorList>
            <person name="Ghodhbane-Gtari F."/>
            <person name="Swanson E."/>
            <person name="Gueddou A."/>
            <person name="Morris K."/>
            <person name="Hezbri K."/>
            <person name="Ktari A."/>
            <person name="Nouioui I."/>
            <person name="Abebe-Akele F."/>
            <person name="Simpson S."/>
            <person name="Thomas K."/>
            <person name="Gtari M."/>
            <person name="Tisa L.S."/>
            <person name="Hurst S."/>
        </authorList>
    </citation>
    <scope>NUCLEOTIDE SEQUENCE [LARGE SCALE GENOMIC DNA]</scope>
    <source>
        <strain evidence="10">Cc1.17</strain>
    </source>
</reference>
<dbReference type="GO" id="GO:0003700">
    <property type="term" value="F:DNA-binding transcription factor activity"/>
    <property type="evidence" value="ECO:0007669"/>
    <property type="project" value="InterPro"/>
</dbReference>
<evidence type="ECO:0000256" key="1">
    <source>
        <dbReference type="ARBA" id="ARBA00009437"/>
    </source>
</evidence>
<sequence>MAQPQPTLAQLRALVGVADHRHFGRAAASLHVSQPTLSSAVAALERTLGIQLVERTTRSVLLTPVGEEIVRRARGVLGALDDITQLAVSAREPLTGDIRLGVIPTVAPYLLPRLLPSLRARRPEARLRLREAQTHALLEELRGGALDLALLALPNDEPGVAELPLYDEDFVLVTPADHPMAGGSGLPVGALGGQELLLLEDGHCFRAQALDVCREAGARERSALRGASLSTIVQMVAGGLGLTLVPAAAVGVEVGEGRGLATATFRDPAPRRRIGLAFRTTSARVADWNLLAAEIRATLPVTELRVTPVGDPPATAIRRDLPAVGAGGQAGSGEPPDEA</sequence>
<gene>
    <name evidence="9" type="ORF">CC117_00280</name>
</gene>
<evidence type="ECO:0000256" key="4">
    <source>
        <dbReference type="ARBA" id="ARBA00023159"/>
    </source>
</evidence>
<dbReference type="PANTHER" id="PTHR30346">
    <property type="entry name" value="TRANSCRIPTIONAL DUAL REGULATOR HCAR-RELATED"/>
    <property type="match status" value="1"/>
</dbReference>
<comment type="caution">
    <text evidence="9">The sequence shown here is derived from an EMBL/GenBank/DDBJ whole genome shotgun (WGS) entry which is preliminary data.</text>
</comment>
<dbReference type="AlphaFoldDB" id="A0A1S1RJD5"/>
<evidence type="ECO:0000256" key="6">
    <source>
        <dbReference type="ARBA" id="ARBA00040885"/>
    </source>
</evidence>
<dbReference type="InterPro" id="IPR000847">
    <property type="entry name" value="LysR_HTH_N"/>
</dbReference>
<dbReference type="FunFam" id="1.10.10.10:FF:000001">
    <property type="entry name" value="LysR family transcriptional regulator"/>
    <property type="match status" value="1"/>
</dbReference>
<dbReference type="PRINTS" id="PR00039">
    <property type="entry name" value="HTHLYSR"/>
</dbReference>
<dbReference type="SUPFAM" id="SSF46785">
    <property type="entry name" value="Winged helix' DNA-binding domain"/>
    <property type="match status" value="1"/>
</dbReference>
<keyword evidence="2" id="KW-0805">Transcription regulation</keyword>
<dbReference type="CDD" id="cd08411">
    <property type="entry name" value="PBP2_OxyR"/>
    <property type="match status" value="1"/>
</dbReference>
<dbReference type="PANTHER" id="PTHR30346:SF26">
    <property type="entry name" value="HYDROGEN PEROXIDE-INDUCIBLE GENES ACTIVATOR"/>
    <property type="match status" value="1"/>
</dbReference>
<dbReference type="GO" id="GO:0032993">
    <property type="term" value="C:protein-DNA complex"/>
    <property type="evidence" value="ECO:0007669"/>
    <property type="project" value="TreeGrafter"/>
</dbReference>
<keyword evidence="10" id="KW-1185">Reference proteome</keyword>
<feature type="domain" description="HTH lysR-type" evidence="8">
    <location>
        <begin position="6"/>
        <end position="63"/>
    </location>
</feature>
<keyword evidence="5" id="KW-0804">Transcription</keyword>
<dbReference type="Gene3D" id="1.10.10.10">
    <property type="entry name" value="Winged helix-like DNA-binding domain superfamily/Winged helix DNA-binding domain"/>
    <property type="match status" value="1"/>
</dbReference>
<dbReference type="PROSITE" id="PS50931">
    <property type="entry name" value="HTH_LYSR"/>
    <property type="match status" value="1"/>
</dbReference>
<dbReference type="EMBL" id="MBLM01000002">
    <property type="protein sequence ID" value="OHV46147.1"/>
    <property type="molecule type" value="Genomic_DNA"/>
</dbReference>
<keyword evidence="4" id="KW-0010">Activator</keyword>
<dbReference type="InterPro" id="IPR005119">
    <property type="entry name" value="LysR_subst-bd"/>
</dbReference>
<dbReference type="GO" id="GO:0003677">
    <property type="term" value="F:DNA binding"/>
    <property type="evidence" value="ECO:0007669"/>
    <property type="project" value="UniProtKB-KW"/>
</dbReference>
<name>A0A1S1RJD5_9ACTN</name>
<evidence type="ECO:0000256" key="5">
    <source>
        <dbReference type="ARBA" id="ARBA00023163"/>
    </source>
</evidence>
<evidence type="ECO:0000313" key="9">
    <source>
        <dbReference type="EMBL" id="OHV46147.1"/>
    </source>
</evidence>
<dbReference type="Pfam" id="PF00126">
    <property type="entry name" value="HTH_1"/>
    <property type="match status" value="1"/>
</dbReference>
<dbReference type="InterPro" id="IPR036388">
    <property type="entry name" value="WH-like_DNA-bd_sf"/>
</dbReference>
<organism evidence="9 10">
    <name type="scientific">Parafrankia colletiae</name>
    <dbReference type="NCBI Taxonomy" id="573497"/>
    <lineage>
        <taxon>Bacteria</taxon>
        <taxon>Bacillati</taxon>
        <taxon>Actinomycetota</taxon>
        <taxon>Actinomycetes</taxon>
        <taxon>Frankiales</taxon>
        <taxon>Frankiaceae</taxon>
        <taxon>Parafrankia</taxon>
    </lineage>
</organism>
<dbReference type="OrthoDB" id="9775392at2"/>
<comment type="similarity">
    <text evidence="1">Belongs to the LysR transcriptional regulatory family.</text>
</comment>
<keyword evidence="3 9" id="KW-0238">DNA-binding</keyword>
<dbReference type="Pfam" id="PF03466">
    <property type="entry name" value="LysR_substrate"/>
    <property type="match status" value="1"/>
</dbReference>
<dbReference type="RefSeq" id="WP_071081701.1">
    <property type="nucleotide sequence ID" value="NZ_MBLM01000002.1"/>
</dbReference>
<dbReference type="InterPro" id="IPR036390">
    <property type="entry name" value="WH_DNA-bd_sf"/>
</dbReference>
<evidence type="ECO:0000259" key="8">
    <source>
        <dbReference type="PROSITE" id="PS50931"/>
    </source>
</evidence>
<protein>
    <recommendedName>
        <fullName evidence="6">Probable hydrogen peroxide-inducible genes activator</fullName>
    </recommendedName>
</protein>
<evidence type="ECO:0000256" key="3">
    <source>
        <dbReference type="ARBA" id="ARBA00023125"/>
    </source>
</evidence>
<proteinExistence type="inferred from homology"/>
<dbReference type="SUPFAM" id="SSF53850">
    <property type="entry name" value="Periplasmic binding protein-like II"/>
    <property type="match status" value="1"/>
</dbReference>